<dbReference type="Proteomes" id="UP001138672">
    <property type="component" value="Unassembled WGS sequence"/>
</dbReference>
<evidence type="ECO:0000313" key="2">
    <source>
        <dbReference type="EMBL" id="MDQ0335715.1"/>
    </source>
</evidence>
<dbReference type="InterPro" id="IPR032675">
    <property type="entry name" value="LRR_dom_sf"/>
</dbReference>
<comment type="caution">
    <text evidence="1">The sequence shown here is derived from an EMBL/GenBank/DDBJ whole genome shotgun (WGS) entry which is preliminary data.</text>
</comment>
<evidence type="ECO:0008006" key="5">
    <source>
        <dbReference type="Google" id="ProtNLM"/>
    </source>
</evidence>
<dbReference type="EMBL" id="JAUSUU010000006">
    <property type="protein sequence ID" value="MDQ0335715.1"/>
    <property type="molecule type" value="Genomic_DNA"/>
</dbReference>
<dbReference type="Gene3D" id="3.80.10.10">
    <property type="entry name" value="Ribonuclease Inhibitor"/>
    <property type="match status" value="1"/>
</dbReference>
<dbReference type="RefSeq" id="WP_069727852.1">
    <property type="nucleotide sequence ID" value="NZ_JAGGJQ010000005.1"/>
</dbReference>
<name>A0A9X0YK85_9FLAO</name>
<gene>
    <name evidence="1" type="ORF">J2Z56_002042</name>
    <name evidence="2" type="ORF">J2Z57_002166</name>
</gene>
<evidence type="ECO:0000313" key="3">
    <source>
        <dbReference type="Proteomes" id="UP001138672"/>
    </source>
</evidence>
<protein>
    <recommendedName>
        <fullName evidence="5">Internalin</fullName>
    </recommendedName>
</protein>
<evidence type="ECO:0000313" key="1">
    <source>
        <dbReference type="EMBL" id="MBP1840115.1"/>
    </source>
</evidence>
<dbReference type="EMBL" id="JAGGJQ010000005">
    <property type="protein sequence ID" value="MBP1840115.1"/>
    <property type="molecule type" value="Genomic_DNA"/>
</dbReference>
<organism evidence="1 3">
    <name type="scientific">Formosa algae</name>
    <dbReference type="NCBI Taxonomy" id="225843"/>
    <lineage>
        <taxon>Bacteria</taxon>
        <taxon>Pseudomonadati</taxon>
        <taxon>Bacteroidota</taxon>
        <taxon>Flavobacteriia</taxon>
        <taxon>Flavobacteriales</taxon>
        <taxon>Flavobacteriaceae</taxon>
        <taxon>Formosa</taxon>
    </lineage>
</organism>
<dbReference type="OrthoDB" id="2082268at2"/>
<proteinExistence type="predicted"/>
<keyword evidence="4" id="KW-1185">Reference proteome</keyword>
<sequence>MTKFLIDPYETKPGIIEDLKDFDSTSNSLSITSKVKNIERLKNLEIDNLWLFSAKEKDIEKIFNLIQPKYVSLYQVLINDLSCLENLKACETLLLDWNTKATKLWDFKKNKKLKNLSIRDFSKISNIDEIENISQLKSLSLEGGMWKPMKLDSLKSIAVNRNLGYLRLINLRLKDNSLKPLWNLSKLELLDISNQFPTKEIAGLSRVLLNTKCSLFQPYIDVEIKDQNNNLKYDVMIVGKRKPFLLKSKDNKRLEKYIKEFKRFKQEN</sequence>
<dbReference type="SUPFAM" id="SSF52058">
    <property type="entry name" value="L domain-like"/>
    <property type="match status" value="1"/>
</dbReference>
<reference evidence="1" key="1">
    <citation type="submission" date="2021-03" db="EMBL/GenBank/DDBJ databases">
        <title>Genomic Encyclopedia of Type Strains, Phase IV (KMG-IV): sequencing the most valuable type-strain genomes for metagenomic binning, comparative biology and taxonomic classification.</title>
        <authorList>
            <person name="Goeker M."/>
        </authorList>
    </citation>
    <scope>NUCLEOTIDE SEQUENCE</scope>
    <source>
        <strain evidence="1">DSM 15523</strain>
        <strain evidence="2 4">DSM 16476</strain>
    </source>
</reference>
<dbReference type="Proteomes" id="UP001231587">
    <property type="component" value="Unassembled WGS sequence"/>
</dbReference>
<dbReference type="AlphaFoldDB" id="A0A9X0YK85"/>
<evidence type="ECO:0000313" key="4">
    <source>
        <dbReference type="Proteomes" id="UP001231587"/>
    </source>
</evidence>
<accession>A0A9X0YK85</accession>